<evidence type="ECO:0000256" key="3">
    <source>
        <dbReference type="ARBA" id="ARBA00022475"/>
    </source>
</evidence>
<dbReference type="GO" id="GO:0016410">
    <property type="term" value="F:N-acyltransferase activity"/>
    <property type="evidence" value="ECO:0007669"/>
    <property type="project" value="UniProtKB-UniRule"/>
</dbReference>
<proteinExistence type="inferred from homology"/>
<keyword evidence="12" id="KW-1185">Reference proteome</keyword>
<evidence type="ECO:0000256" key="2">
    <source>
        <dbReference type="ARBA" id="ARBA00010065"/>
    </source>
</evidence>
<dbReference type="AlphaFoldDB" id="A0A547PBP1"/>
<evidence type="ECO:0000256" key="7">
    <source>
        <dbReference type="ARBA" id="ARBA00023136"/>
    </source>
</evidence>
<dbReference type="Pfam" id="PF00795">
    <property type="entry name" value="CN_hydrolase"/>
    <property type="match status" value="1"/>
</dbReference>
<keyword evidence="5 9" id="KW-0812">Transmembrane</keyword>
<dbReference type="InterPro" id="IPR036526">
    <property type="entry name" value="C-N_Hydrolase_sf"/>
</dbReference>
<dbReference type="Proteomes" id="UP000316343">
    <property type="component" value="Unassembled WGS sequence"/>
</dbReference>
<evidence type="ECO:0000256" key="5">
    <source>
        <dbReference type="ARBA" id="ARBA00022692"/>
    </source>
</evidence>
<gene>
    <name evidence="9 11" type="primary">lnt</name>
    <name evidence="11" type="ORF">FGU71_06555</name>
</gene>
<dbReference type="CDD" id="cd07571">
    <property type="entry name" value="ALP_N-acyl_transferase"/>
    <property type="match status" value="1"/>
</dbReference>
<dbReference type="NCBIfam" id="TIGR00546">
    <property type="entry name" value="lnt"/>
    <property type="match status" value="1"/>
</dbReference>
<feature type="transmembrane region" description="Helical" evidence="9">
    <location>
        <begin position="200"/>
        <end position="218"/>
    </location>
</feature>
<sequence>MHDLSRRVIKFADDWPKLTALLLGLISAMGYPPVHGWWIALPALALLIGHLYRAQTWRSAFGRGWLFGWVHLTLANNWIATAFTHQAKMPEFLGWIAVPLLCVYLALYPAIAALFAHLIARRPGVFRFGAVLSGGWIITEWARSWAFTGYPWPPLGLILLGSWQSPGIAGLLPWLGTYALSGLTVVIGAVLLACAMHKRAVLLAGFGAAIVGAMMFPIPNPDMSPDTATLGVNYTLVQPLLTQDEINDPTKFEEQFARITDLTMPGRDGSRVVLWPESAVPDYLEDGYPLRYYDRMTVSGDPDFARKRIGSVIGPESSLLTGAVNLDFQEKAGIVSVVSARNSVLALNGAGDITGHYAKAHLVPYGEYLPMRGILEPLGLTRLVAGSIDYKEGPGPATIDLGEHGKAGIQICYEIVFSGQVVDRANRPDYIFNPSNDGWFGMWGPPQHLAQARLRAIEEGLPVLRSTTTGISAVIDANGIVRQSIASGQAGSVSGIIPPARRATLFATYGNAVPLVWAFLLILIGLGLPRMLALARLQR</sequence>
<evidence type="ECO:0000256" key="9">
    <source>
        <dbReference type="HAMAP-Rule" id="MF_01148"/>
    </source>
</evidence>
<dbReference type="GO" id="GO:0005886">
    <property type="term" value="C:plasma membrane"/>
    <property type="evidence" value="ECO:0007669"/>
    <property type="project" value="UniProtKB-SubCell"/>
</dbReference>
<keyword evidence="4 9" id="KW-0808">Transferase</keyword>
<feature type="transmembrane region" description="Helical" evidence="9">
    <location>
        <begin position="60"/>
        <end position="80"/>
    </location>
</feature>
<keyword evidence="7 9" id="KW-0472">Membrane</keyword>
<dbReference type="SUPFAM" id="SSF56317">
    <property type="entry name" value="Carbon-nitrogen hydrolase"/>
    <property type="match status" value="1"/>
</dbReference>
<dbReference type="PANTHER" id="PTHR38686:SF1">
    <property type="entry name" value="APOLIPOPROTEIN N-ACYLTRANSFERASE"/>
    <property type="match status" value="1"/>
</dbReference>
<dbReference type="HAMAP" id="MF_01148">
    <property type="entry name" value="Lnt"/>
    <property type="match status" value="1"/>
</dbReference>
<dbReference type="InterPro" id="IPR004563">
    <property type="entry name" value="Apolipo_AcylTrfase"/>
</dbReference>
<evidence type="ECO:0000313" key="12">
    <source>
        <dbReference type="Proteomes" id="UP000316343"/>
    </source>
</evidence>
<comment type="caution">
    <text evidence="11">The sequence shown here is derived from an EMBL/GenBank/DDBJ whole genome shotgun (WGS) entry which is preliminary data.</text>
</comment>
<dbReference type="EMBL" id="VHJK01000001">
    <property type="protein sequence ID" value="TRD11552.1"/>
    <property type="molecule type" value="Genomic_DNA"/>
</dbReference>
<feature type="domain" description="CN hydrolase" evidence="10">
    <location>
        <begin position="237"/>
        <end position="504"/>
    </location>
</feature>
<name>A0A547PBP1_9SPHN</name>
<keyword evidence="8 9" id="KW-0012">Acyltransferase</keyword>
<comment type="subcellular location">
    <subcellularLocation>
        <location evidence="1 9">Cell membrane</location>
        <topology evidence="1 9">Multi-pass membrane protein</topology>
    </subcellularLocation>
</comment>
<evidence type="ECO:0000256" key="4">
    <source>
        <dbReference type="ARBA" id="ARBA00022679"/>
    </source>
</evidence>
<comment type="pathway">
    <text evidence="9">Protein modification; lipoprotein biosynthesis (N-acyl transfer).</text>
</comment>
<comment type="catalytic activity">
    <reaction evidence="9">
        <text>N-terminal S-1,2-diacyl-sn-glyceryl-L-cysteinyl-[lipoprotein] + a glycerophospholipid = N-acyl-S-1,2-diacyl-sn-glyceryl-L-cysteinyl-[lipoprotein] + a 2-acyl-sn-glycero-3-phospholipid + H(+)</text>
        <dbReference type="Rhea" id="RHEA:48228"/>
        <dbReference type="Rhea" id="RHEA-COMP:14681"/>
        <dbReference type="Rhea" id="RHEA-COMP:14684"/>
        <dbReference type="ChEBI" id="CHEBI:15378"/>
        <dbReference type="ChEBI" id="CHEBI:136912"/>
        <dbReference type="ChEBI" id="CHEBI:140656"/>
        <dbReference type="ChEBI" id="CHEBI:140657"/>
        <dbReference type="ChEBI" id="CHEBI:140660"/>
        <dbReference type="EC" id="2.3.1.269"/>
    </reaction>
</comment>
<evidence type="ECO:0000259" key="10">
    <source>
        <dbReference type="PROSITE" id="PS50263"/>
    </source>
</evidence>
<keyword evidence="3 9" id="KW-1003">Cell membrane</keyword>
<dbReference type="UniPathway" id="UPA00666"/>
<dbReference type="RefSeq" id="WP_142787820.1">
    <property type="nucleotide sequence ID" value="NZ_VHJK01000001.1"/>
</dbReference>
<dbReference type="PROSITE" id="PS50263">
    <property type="entry name" value="CN_HYDROLASE"/>
    <property type="match status" value="1"/>
</dbReference>
<feature type="transmembrane region" description="Helical" evidence="9">
    <location>
        <begin position="20"/>
        <end position="48"/>
    </location>
</feature>
<protein>
    <recommendedName>
        <fullName evidence="9">Apolipoprotein N-acyltransferase</fullName>
        <shortName evidence="9">ALP N-acyltransferase</shortName>
        <ecNumber evidence="9">2.3.1.269</ecNumber>
    </recommendedName>
</protein>
<dbReference type="GO" id="GO:0042158">
    <property type="term" value="P:lipoprotein biosynthetic process"/>
    <property type="evidence" value="ECO:0007669"/>
    <property type="project" value="UniProtKB-UniRule"/>
</dbReference>
<dbReference type="Gene3D" id="3.60.110.10">
    <property type="entry name" value="Carbon-nitrogen hydrolase"/>
    <property type="match status" value="1"/>
</dbReference>
<dbReference type="OrthoDB" id="9804277at2"/>
<evidence type="ECO:0000256" key="6">
    <source>
        <dbReference type="ARBA" id="ARBA00022989"/>
    </source>
</evidence>
<comment type="function">
    <text evidence="9">Catalyzes the phospholipid dependent N-acylation of the N-terminal cysteine of apolipoprotein, the last step in lipoprotein maturation.</text>
</comment>
<keyword evidence="11" id="KW-0449">Lipoprotein</keyword>
<comment type="similarity">
    <text evidence="2 9">Belongs to the CN hydrolase family. Apolipoprotein N-acyltransferase subfamily.</text>
</comment>
<dbReference type="PANTHER" id="PTHR38686">
    <property type="entry name" value="APOLIPOPROTEIN N-ACYLTRANSFERASE"/>
    <property type="match status" value="1"/>
</dbReference>
<accession>A0A547PBP1</accession>
<evidence type="ECO:0000256" key="1">
    <source>
        <dbReference type="ARBA" id="ARBA00004651"/>
    </source>
</evidence>
<keyword evidence="6 9" id="KW-1133">Transmembrane helix</keyword>
<feature type="transmembrane region" description="Helical" evidence="9">
    <location>
        <begin position="168"/>
        <end position="193"/>
    </location>
</feature>
<evidence type="ECO:0000313" key="11">
    <source>
        <dbReference type="EMBL" id="TRD11552.1"/>
    </source>
</evidence>
<feature type="transmembrane region" description="Helical" evidence="9">
    <location>
        <begin position="128"/>
        <end position="148"/>
    </location>
</feature>
<dbReference type="InterPro" id="IPR045378">
    <property type="entry name" value="LNT_N"/>
</dbReference>
<dbReference type="EC" id="2.3.1.269" evidence="9"/>
<evidence type="ECO:0000256" key="8">
    <source>
        <dbReference type="ARBA" id="ARBA00023315"/>
    </source>
</evidence>
<reference evidence="11 12" key="1">
    <citation type="submission" date="2019-06" db="EMBL/GenBank/DDBJ databases">
        <title>Erythrobacter insulae sp. nov., isolated from a tidal flat.</title>
        <authorList>
            <person name="Yoon J.-H."/>
        </authorList>
    </citation>
    <scope>NUCLEOTIDE SEQUENCE [LARGE SCALE GENOMIC DNA]</scope>
    <source>
        <strain evidence="11 12">JBTF-M21</strain>
    </source>
</reference>
<feature type="transmembrane region" description="Helical" evidence="9">
    <location>
        <begin position="515"/>
        <end position="535"/>
    </location>
</feature>
<dbReference type="InterPro" id="IPR003010">
    <property type="entry name" value="C-N_Hydrolase"/>
</dbReference>
<feature type="transmembrane region" description="Helical" evidence="9">
    <location>
        <begin position="92"/>
        <end position="116"/>
    </location>
</feature>
<dbReference type="Pfam" id="PF20154">
    <property type="entry name" value="LNT_N"/>
    <property type="match status" value="1"/>
</dbReference>
<organism evidence="11 12">
    <name type="scientific">Erythrobacter insulae</name>
    <dbReference type="NCBI Taxonomy" id="2584124"/>
    <lineage>
        <taxon>Bacteria</taxon>
        <taxon>Pseudomonadati</taxon>
        <taxon>Pseudomonadota</taxon>
        <taxon>Alphaproteobacteria</taxon>
        <taxon>Sphingomonadales</taxon>
        <taxon>Erythrobacteraceae</taxon>
        <taxon>Erythrobacter/Porphyrobacter group</taxon>
        <taxon>Erythrobacter</taxon>
    </lineage>
</organism>